<dbReference type="AlphaFoldDB" id="A0AAW4GE09"/>
<feature type="domain" description="Peptidoglycan binding-like" evidence="2">
    <location>
        <begin position="311"/>
        <end position="372"/>
    </location>
</feature>
<proteinExistence type="predicted"/>
<evidence type="ECO:0000313" key="6">
    <source>
        <dbReference type="Proteomes" id="UP000749453"/>
    </source>
</evidence>
<evidence type="ECO:0000313" key="4">
    <source>
        <dbReference type="EMBL" id="MBM9912430.1"/>
    </source>
</evidence>
<evidence type="ECO:0000259" key="2">
    <source>
        <dbReference type="Pfam" id="PF01471"/>
    </source>
</evidence>
<dbReference type="Pfam" id="PF01471">
    <property type="entry name" value="PG_binding_1"/>
    <property type="match status" value="3"/>
</dbReference>
<name>A0AAW4GE09_9GAMM</name>
<dbReference type="Proteomes" id="UP000784064">
    <property type="component" value="Unassembled WGS sequence"/>
</dbReference>
<dbReference type="InterPro" id="IPR046519">
    <property type="entry name" value="X-Tfes_XVIPCD"/>
</dbReference>
<protein>
    <submittedName>
        <fullName evidence="4">Peptidoglycan-binding protein</fullName>
    </submittedName>
</protein>
<dbReference type="Gene3D" id="1.10.101.10">
    <property type="entry name" value="PGBD-like superfamily/PGBD"/>
    <property type="match status" value="3"/>
</dbReference>
<feature type="domain" description="X-Tfes XVIPCD" evidence="3">
    <location>
        <begin position="790"/>
        <end position="895"/>
    </location>
</feature>
<comment type="caution">
    <text evidence="4">The sequence shown here is derived from an EMBL/GenBank/DDBJ whole genome shotgun (WGS) entry which is preliminary data.</text>
</comment>
<dbReference type="InterPro" id="IPR052905">
    <property type="entry name" value="LD-transpeptidase_YkuD-like"/>
</dbReference>
<gene>
    <name evidence="4" type="ORF">JJW18_02945</name>
    <name evidence="5" type="ORF">JJW19_08115</name>
</gene>
<feature type="domain" description="Peptidoglycan binding-like" evidence="2">
    <location>
        <begin position="376"/>
        <end position="433"/>
    </location>
</feature>
<reference evidence="6" key="1">
    <citation type="submission" date="2021-01" db="EMBL/GenBank/DDBJ databases">
        <title>Stenotrophomonas maltophilia.</title>
        <authorList>
            <person name="Yu Y."/>
        </authorList>
    </citation>
    <scope>NUCLEOTIDE SEQUENCE [LARGE SCALE GENOMIC DNA]</scope>
    <source>
        <strain evidence="6">As-6</strain>
    </source>
</reference>
<dbReference type="SUPFAM" id="SSF47090">
    <property type="entry name" value="PGBD-like"/>
    <property type="match status" value="3"/>
</dbReference>
<feature type="region of interest" description="Disordered" evidence="1">
    <location>
        <begin position="435"/>
        <end position="486"/>
    </location>
</feature>
<sequence length="918" mass="97232">MPNNIDTRNLDATAGAVFFAVGRGTEGGGSSYHLSIAGITKGLDEPKWGTVSAVAANSGYSLGTIQVDFGQRGKWPLGATEERALKPGETTYVDAVIQQASSYAKAHHLPFTNDHADLRADLLSHGDGQGKRSSIRFIDVPTRDSINAWAGSPEGKQWIHTHVDYPQVRNATRIAMTMLDKHGSGIAEDKRFEAIALIAKSANQLPGTLPQLEAVLKRGGDYQDLRDKAAEIRQDKKYYAGLAAADVAAGYEEAYPRHSAEMDRAHLKVGRRDFAPANEGNDPDIRVALEQARSHKHGGGGPQVLKEGSTGRAVEKLEHNLHALGYGGVGAQAIHPDRQFDAATRQAVEAFQRDHHLNPVDGKVGPATLGAIDREARALQRDMAALGLTDAHGKAITADGYLGAGSQHAINVFQQQHHLPATGMADAQTRRAIDAEAAQHRPAAPSPAAPTAPAAPTRAAPPAAQQHTGPAGAAAPGGGRISVVEPFGNGKSNRVLHHGISGEEAFRELKIHHPNTNAAAVRAGDASKVDRTAGMVDGELEAVRKREDINGIPLVQKDLILTDRAGGRSLMIPSPVAGYVKLNNDGTNSISIYSHPVGDARRELVGQVLHGAVGSIPYKTGDFVEYGAPLVRQSDVGSPGAVHAHIEVEPAQFRRYLGDMLNDRITLGGKVHAQGPEAAQAARATQQAPMADGMLVKGERGDEVKALQGKLAALGHVGADGKPLATDGIYGKDTFAAVKQFQANNGLEQDGKAGRQTLGRLDDPAAVKAAGQPAAPAKAEPTAPAAPSMRDPSHAENPRFNQALEKLQALQQQRVQAGLCPLFANAQETERAAGQLAYESKVAGMRQIDHVVARPDGSGLFAVQGNVGDPAAQRTFVDSRQAVSQSVEASTRQTEELDIQFNQRVQEQQQEQVKGRAQ</sequence>
<dbReference type="PANTHER" id="PTHR41533">
    <property type="entry name" value="L,D-TRANSPEPTIDASE HI_1667-RELATED"/>
    <property type="match status" value="1"/>
</dbReference>
<dbReference type="PANTHER" id="PTHR41533:SF1">
    <property type="entry name" value="L,D-TRANSPEPTIDASE YCBB-RELATED"/>
    <property type="match status" value="1"/>
</dbReference>
<dbReference type="Pfam" id="PF20410">
    <property type="entry name" value="X-Tfes_XVIPCD"/>
    <property type="match status" value="1"/>
</dbReference>
<evidence type="ECO:0000313" key="7">
    <source>
        <dbReference type="Proteomes" id="UP000784064"/>
    </source>
</evidence>
<feature type="compositionally biased region" description="Low complexity" evidence="1">
    <location>
        <begin position="767"/>
        <end position="787"/>
    </location>
</feature>
<dbReference type="InterPro" id="IPR002477">
    <property type="entry name" value="Peptidoglycan-bd-like"/>
</dbReference>
<feature type="compositionally biased region" description="Low complexity" evidence="1">
    <location>
        <begin position="451"/>
        <end position="474"/>
    </location>
</feature>
<reference evidence="4" key="2">
    <citation type="submission" date="2021-01" db="EMBL/GenBank/DDBJ databases">
        <authorList>
            <person name="Yu Y."/>
        </authorList>
    </citation>
    <scope>NUCLEOTIDE SEQUENCE</scope>
    <source>
        <strain evidence="4">As-5</strain>
        <strain evidence="5">As-6</strain>
    </source>
</reference>
<evidence type="ECO:0000313" key="5">
    <source>
        <dbReference type="EMBL" id="MBM9938107.1"/>
    </source>
</evidence>
<accession>A0AAW4GE09</accession>
<organism evidence="4 7">
    <name type="scientific">Stenotrophomonas lactitubi</name>
    <dbReference type="NCBI Taxonomy" id="2045214"/>
    <lineage>
        <taxon>Bacteria</taxon>
        <taxon>Pseudomonadati</taxon>
        <taxon>Pseudomonadota</taxon>
        <taxon>Gammaproteobacteria</taxon>
        <taxon>Lysobacterales</taxon>
        <taxon>Lysobacteraceae</taxon>
        <taxon>Stenotrophomonas</taxon>
    </lineage>
</organism>
<dbReference type="EMBL" id="JAFFTA010000002">
    <property type="protein sequence ID" value="MBM9912430.1"/>
    <property type="molecule type" value="Genomic_DNA"/>
</dbReference>
<dbReference type="InterPro" id="IPR036366">
    <property type="entry name" value="PGBDSf"/>
</dbReference>
<dbReference type="InterPro" id="IPR036365">
    <property type="entry name" value="PGBD-like_sf"/>
</dbReference>
<evidence type="ECO:0000259" key="3">
    <source>
        <dbReference type="Pfam" id="PF20410"/>
    </source>
</evidence>
<feature type="domain" description="Peptidoglycan binding-like" evidence="2">
    <location>
        <begin position="700"/>
        <end position="761"/>
    </location>
</feature>
<dbReference type="EMBL" id="JAFFTB010000012">
    <property type="protein sequence ID" value="MBM9938107.1"/>
    <property type="molecule type" value="Genomic_DNA"/>
</dbReference>
<evidence type="ECO:0000256" key="1">
    <source>
        <dbReference type="SAM" id="MobiDB-lite"/>
    </source>
</evidence>
<dbReference type="RefSeq" id="WP_205405767.1">
    <property type="nucleotide sequence ID" value="NZ_JAFFTA010000002.1"/>
</dbReference>
<feature type="region of interest" description="Disordered" evidence="1">
    <location>
        <begin position="767"/>
        <end position="796"/>
    </location>
</feature>
<dbReference type="Proteomes" id="UP000749453">
    <property type="component" value="Unassembled WGS sequence"/>
</dbReference>
<keyword evidence="6" id="KW-1185">Reference proteome</keyword>